<dbReference type="Gene3D" id="3.40.50.1820">
    <property type="entry name" value="alpha/beta hydrolase"/>
    <property type="match status" value="1"/>
</dbReference>
<reference evidence="2 3" key="1">
    <citation type="submission" date="2021-02" db="EMBL/GenBank/DDBJ databases">
        <authorList>
            <person name="Ra J.-S."/>
        </authorList>
    </citation>
    <scope>NUCLEOTIDE SEQUENCE [LARGE SCALE GENOMIC DNA]</scope>
    <source>
        <strain evidence="2 3">MMS20-R1-14</strain>
    </source>
</reference>
<dbReference type="GO" id="GO:0016787">
    <property type="term" value="F:hydrolase activity"/>
    <property type="evidence" value="ECO:0007669"/>
    <property type="project" value="UniProtKB-KW"/>
</dbReference>
<dbReference type="EMBL" id="JAFEUC010000028">
    <property type="protein sequence ID" value="MBM7080910.1"/>
    <property type="molecule type" value="Genomic_DNA"/>
</dbReference>
<dbReference type="InterPro" id="IPR029058">
    <property type="entry name" value="AB_hydrolase_fold"/>
</dbReference>
<dbReference type="PANTHER" id="PTHR43433">
    <property type="entry name" value="HYDROLASE, ALPHA/BETA FOLD FAMILY PROTEIN"/>
    <property type="match status" value="1"/>
</dbReference>
<evidence type="ECO:0000313" key="3">
    <source>
        <dbReference type="Proteomes" id="UP001518872"/>
    </source>
</evidence>
<dbReference type="SUPFAM" id="SSF53474">
    <property type="entry name" value="alpha/beta-Hydrolases"/>
    <property type="match status" value="1"/>
</dbReference>
<keyword evidence="2" id="KW-0378">Hydrolase</keyword>
<gene>
    <name evidence="2" type="ORF">JQX11_31845</name>
</gene>
<dbReference type="PANTHER" id="PTHR43433:SF5">
    <property type="entry name" value="AB HYDROLASE-1 DOMAIN-CONTAINING PROTEIN"/>
    <property type="match status" value="1"/>
</dbReference>
<dbReference type="Pfam" id="PF00561">
    <property type="entry name" value="Abhydrolase_1"/>
    <property type="match status" value="1"/>
</dbReference>
<dbReference type="RefSeq" id="WP_204928621.1">
    <property type="nucleotide sequence ID" value="NZ_JAFEUC010000028.1"/>
</dbReference>
<accession>A0ABS2J2X2</accession>
<evidence type="ECO:0000313" key="2">
    <source>
        <dbReference type="EMBL" id="MBM7080910.1"/>
    </source>
</evidence>
<proteinExistence type="predicted"/>
<keyword evidence="3" id="KW-1185">Reference proteome</keyword>
<protein>
    <submittedName>
        <fullName evidence="2">Alpha/beta hydrolase</fullName>
    </submittedName>
</protein>
<feature type="domain" description="AB hydrolase-1" evidence="1">
    <location>
        <begin position="30"/>
        <end position="134"/>
    </location>
</feature>
<dbReference type="InterPro" id="IPR000073">
    <property type="entry name" value="AB_hydrolase_1"/>
</dbReference>
<sequence length="285" mass="30530">MDAIVADDVDTGTFGVPGARLYYEVQGQGPVLLVLQAGEGDAGRTSYLVQQLADRYTVVTYDRRGLSRSKLDGPPGPLTMETHADDASALLTHLTDQPAHVLGSGYGAAIGLYLSLRHPQQVRTLVAHEAPTLRLLPAATRERVVRGVAAAERAYHNDGWGPAMKQMAALSGIDLTTLEMEPGVDFQPMTVDRAANIEFFVKYDGPAFRNCQLDADDIARLKQTGIRVVPAGGCISQDIWAYVCAEALADELGTAVVEFPGGRNGHTTHPRAFSARLHQVLAAVA</sequence>
<name>A0ABS2J2X2_9ACTN</name>
<dbReference type="InterPro" id="IPR050471">
    <property type="entry name" value="AB_hydrolase"/>
</dbReference>
<dbReference type="Proteomes" id="UP001518872">
    <property type="component" value="Unassembled WGS sequence"/>
</dbReference>
<comment type="caution">
    <text evidence="2">The sequence shown here is derived from an EMBL/GenBank/DDBJ whole genome shotgun (WGS) entry which is preliminary data.</text>
</comment>
<organism evidence="2 3">
    <name type="scientific">Micromonospora humida</name>
    <dbReference type="NCBI Taxonomy" id="2809018"/>
    <lineage>
        <taxon>Bacteria</taxon>
        <taxon>Bacillati</taxon>
        <taxon>Actinomycetota</taxon>
        <taxon>Actinomycetes</taxon>
        <taxon>Micromonosporales</taxon>
        <taxon>Micromonosporaceae</taxon>
        <taxon>Micromonospora</taxon>
    </lineage>
</organism>
<evidence type="ECO:0000259" key="1">
    <source>
        <dbReference type="Pfam" id="PF00561"/>
    </source>
</evidence>